<name>A0A7S1DID8_HEMAN</name>
<organism evidence="2">
    <name type="scientific">Hemiselmis andersenii</name>
    <name type="common">Cryptophyte alga</name>
    <dbReference type="NCBI Taxonomy" id="464988"/>
    <lineage>
        <taxon>Eukaryota</taxon>
        <taxon>Cryptophyceae</taxon>
        <taxon>Cryptomonadales</taxon>
        <taxon>Hemiselmidaceae</taxon>
        <taxon>Hemiselmis</taxon>
    </lineage>
</organism>
<proteinExistence type="predicted"/>
<sequence length="224" mass="25613">MEIMEGHGVDKKGMLEPDAMHAITRGFKAGICVYSDLWGTTGLVRERAQELIGTQKEQCVDEAVERLKESERYRQEDIDDWRAKGVSDREASHQHMLDLIKKSRRTMVNLLLQARAGVPGAGDDGSQRLSKNAIKKDKARRRRKRSQQEEEEKVAAAEADEEAKRKDPVKIMRSLDKKIREAEQLSRERMGGKNLNEAQLFKICQIPLWNEQLAKAMEDGTDRL</sequence>
<reference evidence="2" key="1">
    <citation type="submission" date="2021-01" db="EMBL/GenBank/DDBJ databases">
        <authorList>
            <person name="Corre E."/>
            <person name="Pelletier E."/>
            <person name="Niang G."/>
            <person name="Scheremetjew M."/>
            <person name="Finn R."/>
            <person name="Kale V."/>
            <person name="Holt S."/>
            <person name="Cochrane G."/>
            <person name="Meng A."/>
            <person name="Brown T."/>
            <person name="Cohen L."/>
        </authorList>
    </citation>
    <scope>NUCLEOTIDE SEQUENCE</scope>
    <source>
        <strain evidence="2">CCMP644</strain>
    </source>
</reference>
<gene>
    <name evidence="2" type="ORF">HAND00432_LOCUS2782</name>
</gene>
<feature type="region of interest" description="Disordered" evidence="1">
    <location>
        <begin position="117"/>
        <end position="169"/>
    </location>
</feature>
<dbReference type="EMBL" id="HBFX01004434">
    <property type="protein sequence ID" value="CAD8948264.1"/>
    <property type="molecule type" value="Transcribed_RNA"/>
</dbReference>
<protein>
    <submittedName>
        <fullName evidence="2">Uncharacterized protein</fullName>
    </submittedName>
</protein>
<evidence type="ECO:0000313" key="2">
    <source>
        <dbReference type="EMBL" id="CAD8948264.1"/>
    </source>
</evidence>
<evidence type="ECO:0000256" key="1">
    <source>
        <dbReference type="SAM" id="MobiDB-lite"/>
    </source>
</evidence>
<dbReference type="AlphaFoldDB" id="A0A7S1DID8"/>
<accession>A0A7S1DID8</accession>